<evidence type="ECO:0000313" key="1">
    <source>
        <dbReference type="EMBL" id="ARF08570.1"/>
    </source>
</evidence>
<sequence>MQQPDLILVEVSPNKTSSSTYLSYNRMNLNENIDKLNLKNDCDYYVIQLPNYDDGQLFVLDKEKNKFCHAGIYTNDDESIEVEKKTCSWK</sequence>
<organism evidence="1">
    <name type="scientific">Catovirus CTV1</name>
    <dbReference type="NCBI Taxonomy" id="1977631"/>
    <lineage>
        <taxon>Viruses</taxon>
        <taxon>Varidnaviria</taxon>
        <taxon>Bamfordvirae</taxon>
        <taxon>Nucleocytoviricota</taxon>
        <taxon>Megaviricetes</taxon>
        <taxon>Imitervirales</taxon>
        <taxon>Mimiviridae</taxon>
        <taxon>Klosneuvirinae</taxon>
        <taxon>Catovirus</taxon>
    </lineage>
</organism>
<accession>A0A1V0SA29</accession>
<dbReference type="EMBL" id="KY684083">
    <property type="protein sequence ID" value="ARF08570.1"/>
    <property type="molecule type" value="Genomic_DNA"/>
</dbReference>
<name>A0A1V0SA29_9VIRU</name>
<gene>
    <name evidence="1" type="ORF">Catovirus_1_620</name>
</gene>
<protein>
    <submittedName>
        <fullName evidence="1">Uncharacterized protein</fullName>
    </submittedName>
</protein>
<proteinExistence type="predicted"/>
<reference evidence="1" key="1">
    <citation type="journal article" date="2017" name="Science">
        <title>Giant viruses with an expanded complement of translation system components.</title>
        <authorList>
            <person name="Schulz F."/>
            <person name="Yutin N."/>
            <person name="Ivanova N.N."/>
            <person name="Ortega D.R."/>
            <person name="Lee T.K."/>
            <person name="Vierheilig J."/>
            <person name="Daims H."/>
            <person name="Horn M."/>
            <person name="Wagner M."/>
            <person name="Jensen G.J."/>
            <person name="Kyrpides N.C."/>
            <person name="Koonin E.V."/>
            <person name="Woyke T."/>
        </authorList>
    </citation>
    <scope>NUCLEOTIDE SEQUENCE</scope>
    <source>
        <strain evidence="1">CTV1</strain>
    </source>
</reference>